<dbReference type="Pfam" id="PF04389">
    <property type="entry name" value="Peptidase_M28"/>
    <property type="match status" value="1"/>
</dbReference>
<dbReference type="Pfam" id="PF02225">
    <property type="entry name" value="PA"/>
    <property type="match status" value="1"/>
</dbReference>
<dbReference type="SUPFAM" id="SSF52025">
    <property type="entry name" value="PA domain"/>
    <property type="match status" value="1"/>
</dbReference>
<dbReference type="PANTHER" id="PTHR10404">
    <property type="entry name" value="N-ACETYLATED-ALPHA-LINKED ACIDIC DIPEPTIDASE"/>
    <property type="match status" value="1"/>
</dbReference>
<dbReference type="InterPro" id="IPR036757">
    <property type="entry name" value="TFR-like_dimer_dom_sf"/>
</dbReference>
<proteinExistence type="inferred from homology"/>
<dbReference type="InterPro" id="IPR007365">
    <property type="entry name" value="TFR-like_dimer_dom"/>
</dbReference>
<protein>
    <submittedName>
        <fullName evidence="7">Peptidase_M28 domain-containing protein</fullName>
    </submittedName>
</protein>
<dbReference type="Gene3D" id="3.50.30.30">
    <property type="match status" value="1"/>
</dbReference>
<dbReference type="GO" id="GO:0004180">
    <property type="term" value="F:carboxypeptidase activity"/>
    <property type="evidence" value="ECO:0007669"/>
    <property type="project" value="TreeGrafter"/>
</dbReference>
<feature type="domain" description="Transferrin receptor-like dimerisation" evidence="4">
    <location>
        <begin position="617"/>
        <end position="741"/>
    </location>
</feature>
<evidence type="ECO:0000259" key="5">
    <source>
        <dbReference type="Pfam" id="PF04389"/>
    </source>
</evidence>
<dbReference type="SUPFAM" id="SSF47672">
    <property type="entry name" value="Transferrin receptor-like dimerisation domain"/>
    <property type="match status" value="1"/>
</dbReference>
<evidence type="ECO:0000256" key="1">
    <source>
        <dbReference type="ARBA" id="ARBA00005634"/>
    </source>
</evidence>
<evidence type="ECO:0000259" key="4">
    <source>
        <dbReference type="Pfam" id="PF04253"/>
    </source>
</evidence>
<reference evidence="7" key="1">
    <citation type="submission" date="2016-11" db="UniProtKB">
        <authorList>
            <consortium name="WormBaseParasite"/>
        </authorList>
    </citation>
    <scope>IDENTIFICATION</scope>
</reference>
<name>A0A1I8AKR8_9BILA</name>
<dbReference type="PANTHER" id="PTHR10404:SF77">
    <property type="entry name" value="GLUTAMATE CARBOXYPEPTIDASE 2 HOMOLOG"/>
    <property type="match status" value="1"/>
</dbReference>
<accession>A0A1I8AKR8</accession>
<sequence>MRSALLILSLLLVGSFSHFANPFLRRNTLFNKEDNDAVINAIKKNLNWENIRDNLRDFTKEPHVSGTAANARVADKIAKKWKDAGLEDVHFTEYDVLLSYPNYSTPNHMSILKADGSELYKSKGRSPVVFPDEQGAPGADIQWVAYAGDGAVTGDVVYCHHGRHADFKELKKRGIDVKGKIALLRYAFGFRGDKVVNAERAGAIGAILYSDPAEVAKDGMSSSHVYPSAEWMPSEAVQRGSIMKLNGDPLTPLYPAKKDLYGSRTTEDAKSILLLPTIPVMPLSYSDAWHILSRMDGGDVPAEWQGGLNVTYKLGPGLKNGEKVKIDVKSTLEKRSIRNVVGHIRGAEEPDKYVILGNHFDAWVYGSIDPNSGTAILAEVARTMVQTMKETKWRPSRTILFCNWDGEEHGVIGSTEFVEEYANILRDRAVVYLNVDNIHSNQSLHVSTIPTLYQAAYEAAKLVDNPIEVEKTEGRKSLYDTWVHYFPNKRSYLPESPEMPAPGGGSDHAAFLNFIGVPVVDITYRNVSWEEYPLYHTLYETPFVNEHIFDNKQLGVHRAVAEYWTLLAKTFADAPMLPLNVSVFSRAIWFDCVQKLKKDINGAKEKFPDETRDASKQVSNLIEDAQRFIYVADAFQRTVQSLSTDSLASPLRRSSVNARLMAVDRCFVNPQGIPGQPASRHVLYSISEKDSYAPSVLAAVYNELDSMLEETKPEERKAAGRRLAFQISIVQYCIKCAVNTLAESI</sequence>
<evidence type="ECO:0000256" key="2">
    <source>
        <dbReference type="SAM" id="SignalP"/>
    </source>
</evidence>
<evidence type="ECO:0000313" key="6">
    <source>
        <dbReference type="Proteomes" id="UP000095287"/>
    </source>
</evidence>
<dbReference type="Gene3D" id="1.20.930.40">
    <property type="entry name" value="Transferrin receptor-like, dimerisation domain"/>
    <property type="match status" value="1"/>
</dbReference>
<dbReference type="FunFam" id="3.50.30.30:FF:000033">
    <property type="entry name" value="Glutamate carboxypeptidase 2 homolog"/>
    <property type="match status" value="1"/>
</dbReference>
<dbReference type="WBParaSite" id="L893_g6474.t1">
    <property type="protein sequence ID" value="L893_g6474.t1"/>
    <property type="gene ID" value="L893_g6474"/>
</dbReference>
<comment type="similarity">
    <text evidence="1">Belongs to the peptidase M28 family. M28B subfamily.</text>
</comment>
<feature type="domain" description="PA" evidence="3">
    <location>
        <begin position="152"/>
        <end position="243"/>
    </location>
</feature>
<feature type="domain" description="Peptidase M28" evidence="5">
    <location>
        <begin position="339"/>
        <end position="540"/>
    </location>
</feature>
<dbReference type="InterPro" id="IPR007484">
    <property type="entry name" value="Peptidase_M28"/>
</dbReference>
<dbReference type="InterPro" id="IPR003137">
    <property type="entry name" value="PA_domain"/>
</dbReference>
<dbReference type="AlphaFoldDB" id="A0A1I8AKR8"/>
<dbReference type="InterPro" id="IPR039373">
    <property type="entry name" value="Peptidase_M28B"/>
</dbReference>
<organism evidence="6 7">
    <name type="scientific">Steinernema glaseri</name>
    <dbReference type="NCBI Taxonomy" id="37863"/>
    <lineage>
        <taxon>Eukaryota</taxon>
        <taxon>Metazoa</taxon>
        <taxon>Ecdysozoa</taxon>
        <taxon>Nematoda</taxon>
        <taxon>Chromadorea</taxon>
        <taxon>Rhabditida</taxon>
        <taxon>Tylenchina</taxon>
        <taxon>Panagrolaimomorpha</taxon>
        <taxon>Strongyloidoidea</taxon>
        <taxon>Steinernematidae</taxon>
        <taxon>Steinernema</taxon>
    </lineage>
</organism>
<dbReference type="CDD" id="cd02121">
    <property type="entry name" value="PA_GCPII_like"/>
    <property type="match status" value="1"/>
</dbReference>
<keyword evidence="2" id="KW-0732">Signal</keyword>
<dbReference type="InterPro" id="IPR046450">
    <property type="entry name" value="PA_dom_sf"/>
</dbReference>
<feature type="signal peptide" evidence="2">
    <location>
        <begin position="1"/>
        <end position="20"/>
    </location>
</feature>
<dbReference type="Proteomes" id="UP000095287">
    <property type="component" value="Unplaced"/>
</dbReference>
<dbReference type="Gene3D" id="3.40.630.10">
    <property type="entry name" value="Zn peptidases"/>
    <property type="match status" value="1"/>
</dbReference>
<evidence type="ECO:0000313" key="7">
    <source>
        <dbReference type="WBParaSite" id="L893_g6474.t1"/>
    </source>
</evidence>
<evidence type="ECO:0000259" key="3">
    <source>
        <dbReference type="Pfam" id="PF02225"/>
    </source>
</evidence>
<dbReference type="FunFam" id="3.40.630.10:FF:000101">
    <property type="entry name" value="N-acetylated alpha-linked acidic dipeptidase like 1"/>
    <property type="match status" value="1"/>
</dbReference>
<keyword evidence="6" id="KW-1185">Reference proteome</keyword>
<dbReference type="Pfam" id="PF04253">
    <property type="entry name" value="TFR_dimer"/>
    <property type="match status" value="1"/>
</dbReference>
<feature type="chain" id="PRO_5009314841" evidence="2">
    <location>
        <begin position="21"/>
        <end position="745"/>
    </location>
</feature>
<dbReference type="SUPFAM" id="SSF53187">
    <property type="entry name" value="Zn-dependent exopeptidases"/>
    <property type="match status" value="1"/>
</dbReference>